<dbReference type="Gene3D" id="1.10.1070.20">
    <property type="match status" value="1"/>
</dbReference>
<keyword evidence="3" id="KW-0418">Kinase</keyword>
<gene>
    <name evidence="5" type="ORF">A2519_14630</name>
</gene>
<accession>A0A1F7F283</accession>
<dbReference type="Proteomes" id="UP000179243">
    <property type="component" value="Unassembled WGS sequence"/>
</dbReference>
<dbReference type="GO" id="GO:0005829">
    <property type="term" value="C:cytosol"/>
    <property type="evidence" value="ECO:0007669"/>
    <property type="project" value="TreeGrafter"/>
</dbReference>
<name>A0A1F7F283_UNCRA</name>
<reference evidence="5 6" key="1">
    <citation type="journal article" date="2016" name="Nat. Commun.">
        <title>Thousands of microbial genomes shed light on interconnected biogeochemical processes in an aquifer system.</title>
        <authorList>
            <person name="Anantharaman K."/>
            <person name="Brown C.T."/>
            <person name="Hug L.A."/>
            <person name="Sharon I."/>
            <person name="Castelle C.J."/>
            <person name="Probst A.J."/>
            <person name="Thomas B.C."/>
            <person name="Singh A."/>
            <person name="Wilkins M.J."/>
            <person name="Karaoz U."/>
            <person name="Brodie E.L."/>
            <person name="Williams K.H."/>
            <person name="Hubbard S.S."/>
            <person name="Banfield J.F."/>
        </authorList>
    </citation>
    <scope>NUCLEOTIDE SEQUENCE [LARGE SCALE GENOMIC DNA]</scope>
</reference>
<dbReference type="Pfam" id="PF07804">
    <property type="entry name" value="HipA_C"/>
    <property type="match status" value="1"/>
</dbReference>
<proteinExistence type="inferred from homology"/>
<dbReference type="InterPro" id="IPR012893">
    <property type="entry name" value="HipA-like_C"/>
</dbReference>
<evidence type="ECO:0000256" key="2">
    <source>
        <dbReference type="ARBA" id="ARBA00022679"/>
    </source>
</evidence>
<sequence>MRNQCLLCRKELDPGTDYHAPCSKAFFDSSPVPEMDLTLEKLKEYAAYNVLNRISVTGVQKKLSLGIEKKGGRSRFTIVGMWGRFVLKPPVEEYPCLPENEELVMRCAALAGIPIVPCGLVRLGSRELCFISRRIDRDKTGAKTAMEDLCQVSERLTEDKYKGSVERVGRLLRRYSVYPGIDALDLFLRAVFSFVSGNADMHLKNYSLIQSPQGIRLSPAYDLVSTVLAMPEDREETALTINGKKSGLVRADFNALAGSLELSVRQRDAMYRQLCVALPRMKECIEDSFLAPDLKQTMAALVEKRMTVFQ</sequence>
<evidence type="ECO:0000256" key="3">
    <source>
        <dbReference type="ARBA" id="ARBA00022777"/>
    </source>
</evidence>
<keyword evidence="2" id="KW-0808">Transferase</keyword>
<evidence type="ECO:0000313" key="6">
    <source>
        <dbReference type="Proteomes" id="UP000179243"/>
    </source>
</evidence>
<evidence type="ECO:0000313" key="5">
    <source>
        <dbReference type="EMBL" id="OGK00775.1"/>
    </source>
</evidence>
<dbReference type="PANTHER" id="PTHR37419:SF1">
    <property type="entry name" value="SERINE_THREONINE-PROTEIN KINASE TOXIN HIPA"/>
    <property type="match status" value="1"/>
</dbReference>
<dbReference type="InterPro" id="IPR052028">
    <property type="entry name" value="HipA_Ser/Thr_kinase"/>
</dbReference>
<dbReference type="EMBL" id="MFYX01000140">
    <property type="protein sequence ID" value="OGK00775.1"/>
    <property type="molecule type" value="Genomic_DNA"/>
</dbReference>
<comment type="similarity">
    <text evidence="1">Belongs to the HipA Ser/Thr kinase family.</text>
</comment>
<comment type="caution">
    <text evidence="5">The sequence shown here is derived from an EMBL/GenBank/DDBJ whole genome shotgun (WGS) entry which is preliminary data.</text>
</comment>
<evidence type="ECO:0000256" key="1">
    <source>
        <dbReference type="ARBA" id="ARBA00010164"/>
    </source>
</evidence>
<feature type="domain" description="HipA-like C-terminal" evidence="4">
    <location>
        <begin position="54"/>
        <end position="277"/>
    </location>
</feature>
<protein>
    <recommendedName>
        <fullName evidence="4">HipA-like C-terminal domain-containing protein</fullName>
    </recommendedName>
</protein>
<evidence type="ECO:0000259" key="4">
    <source>
        <dbReference type="Pfam" id="PF07804"/>
    </source>
</evidence>
<dbReference type="GO" id="GO:0004674">
    <property type="term" value="F:protein serine/threonine kinase activity"/>
    <property type="evidence" value="ECO:0007669"/>
    <property type="project" value="TreeGrafter"/>
</dbReference>
<organism evidence="5 6">
    <name type="scientific">Candidatus Raymondbacteria bacterium RIFOXYD12_FULL_49_13</name>
    <dbReference type="NCBI Taxonomy" id="1817890"/>
    <lineage>
        <taxon>Bacteria</taxon>
        <taxon>Raymondiibacteriota</taxon>
    </lineage>
</organism>
<dbReference type="PANTHER" id="PTHR37419">
    <property type="entry name" value="SERINE/THREONINE-PROTEIN KINASE TOXIN HIPA"/>
    <property type="match status" value="1"/>
</dbReference>
<dbReference type="AlphaFoldDB" id="A0A1F7F283"/>